<evidence type="ECO:0008006" key="5">
    <source>
        <dbReference type="Google" id="ProtNLM"/>
    </source>
</evidence>
<protein>
    <recommendedName>
        <fullName evidence="5">PsiF repeat-containing protein</fullName>
    </recommendedName>
</protein>
<evidence type="ECO:0000256" key="1">
    <source>
        <dbReference type="SAM" id="MobiDB-lite"/>
    </source>
</evidence>
<feature type="compositionally biased region" description="Low complexity" evidence="1">
    <location>
        <begin position="39"/>
        <end position="48"/>
    </location>
</feature>
<feature type="region of interest" description="Disordered" evidence="1">
    <location>
        <begin position="36"/>
        <end position="105"/>
    </location>
</feature>
<feature type="chain" id="PRO_5032765795" description="PsiF repeat-containing protein" evidence="2">
    <location>
        <begin position="22"/>
        <end position="105"/>
    </location>
</feature>
<name>A0A840RDF3_9NEIS</name>
<keyword evidence="2" id="KW-0732">Signal</keyword>
<evidence type="ECO:0000313" key="3">
    <source>
        <dbReference type="EMBL" id="MBB5191509.1"/>
    </source>
</evidence>
<accession>A0A840RDF3</accession>
<sequence>MQFVRVLACAMVCAGAISAWAADSAKPLNLTLPQSVVGSAPAASSPSATGPNSKRCTDLRAQRDQLQKDPIDRQTGTISSARKSQIKGLNNELHKSGCWGPADGQ</sequence>
<evidence type="ECO:0000313" key="4">
    <source>
        <dbReference type="Proteomes" id="UP000543030"/>
    </source>
</evidence>
<gene>
    <name evidence="3" type="ORF">HNQ50_002239</name>
</gene>
<feature type="compositionally biased region" description="Basic and acidic residues" evidence="1">
    <location>
        <begin position="55"/>
        <end position="72"/>
    </location>
</feature>
<organism evidence="3 4">
    <name type="scientific">Silvimonas terrae</name>
    <dbReference type="NCBI Taxonomy" id="300266"/>
    <lineage>
        <taxon>Bacteria</taxon>
        <taxon>Pseudomonadati</taxon>
        <taxon>Pseudomonadota</taxon>
        <taxon>Betaproteobacteria</taxon>
        <taxon>Neisseriales</taxon>
        <taxon>Chitinibacteraceae</taxon>
        <taxon>Silvimonas</taxon>
    </lineage>
</organism>
<feature type="compositionally biased region" description="Polar residues" evidence="1">
    <location>
        <begin position="74"/>
        <end position="83"/>
    </location>
</feature>
<dbReference type="Proteomes" id="UP000543030">
    <property type="component" value="Unassembled WGS sequence"/>
</dbReference>
<dbReference type="RefSeq" id="WP_184100592.1">
    <property type="nucleotide sequence ID" value="NZ_JACHHN010000004.1"/>
</dbReference>
<keyword evidence="4" id="KW-1185">Reference proteome</keyword>
<evidence type="ECO:0000256" key="2">
    <source>
        <dbReference type="SAM" id="SignalP"/>
    </source>
</evidence>
<comment type="caution">
    <text evidence="3">The sequence shown here is derived from an EMBL/GenBank/DDBJ whole genome shotgun (WGS) entry which is preliminary data.</text>
</comment>
<dbReference type="AlphaFoldDB" id="A0A840RDF3"/>
<reference evidence="3 4" key="1">
    <citation type="submission" date="2020-08" db="EMBL/GenBank/DDBJ databases">
        <title>Genomic Encyclopedia of Type Strains, Phase IV (KMG-IV): sequencing the most valuable type-strain genomes for metagenomic binning, comparative biology and taxonomic classification.</title>
        <authorList>
            <person name="Goeker M."/>
        </authorList>
    </citation>
    <scope>NUCLEOTIDE SEQUENCE [LARGE SCALE GENOMIC DNA]</scope>
    <source>
        <strain evidence="3 4">DSM 18233</strain>
    </source>
</reference>
<dbReference type="EMBL" id="JACHHN010000004">
    <property type="protein sequence ID" value="MBB5191509.1"/>
    <property type="molecule type" value="Genomic_DNA"/>
</dbReference>
<feature type="signal peptide" evidence="2">
    <location>
        <begin position="1"/>
        <end position="21"/>
    </location>
</feature>
<proteinExistence type="predicted"/>